<dbReference type="SUPFAM" id="SSF117987">
    <property type="entry name" value="CRISPR-associated protein"/>
    <property type="match status" value="1"/>
</dbReference>
<evidence type="ECO:0008006" key="2">
    <source>
        <dbReference type="Google" id="ProtNLM"/>
    </source>
</evidence>
<dbReference type="EMBL" id="CBSV010000023">
    <property type="protein sequence ID" value="CDG99777.1"/>
    <property type="molecule type" value="Genomic_DNA"/>
</dbReference>
<comment type="caution">
    <text evidence="1">The sequence shown here is derived from an EMBL/GenBank/DDBJ whole genome shotgun (WGS) entry which is preliminary data.</text>
</comment>
<dbReference type="InterPro" id="IPR010179">
    <property type="entry name" value="CRISPR-assoc_prot_Cse3"/>
</dbReference>
<proteinExistence type="predicted"/>
<dbReference type="SMART" id="SM01101">
    <property type="entry name" value="CRISPR_assoc"/>
    <property type="match status" value="1"/>
</dbReference>
<dbReference type="HOGENOM" id="CLU_2003023_0_0_6"/>
<evidence type="ECO:0000313" key="1">
    <source>
        <dbReference type="EMBL" id="CDG99777.1"/>
    </source>
</evidence>
<dbReference type="AlphaFoldDB" id="A0A077NC85"/>
<dbReference type="RefSeq" id="WP_230579575.1">
    <property type="nucleotide sequence ID" value="NZ_CAWLWD010000108.1"/>
</dbReference>
<accession>A0A077NC85</accession>
<reference evidence="1" key="1">
    <citation type="submission" date="2013-07" db="EMBL/GenBank/DDBJ databases">
        <title>Sub-species coevolution in mutualistic symbiosis.</title>
        <authorList>
            <person name="Murfin K."/>
            <person name="Klassen J."/>
            <person name="Lee M."/>
            <person name="Forst S."/>
            <person name="Stock P."/>
            <person name="Goodrich-Blair H."/>
        </authorList>
    </citation>
    <scope>NUCLEOTIDE SEQUENCE [LARGE SCALE GENOMIC DNA]</scope>
    <source>
        <strain evidence="1">Feltiae Moldova</strain>
    </source>
</reference>
<dbReference type="Gene3D" id="3.30.70.1210">
    <property type="entry name" value="Crispr-associated protein, domain 2"/>
    <property type="match status" value="1"/>
</dbReference>
<sequence>MRIPCGAKLRFKLRANPVKTIKDERQRRTRDGELKCCRVPLIHEEQQLQWLSRKLAGAALLSTAWVISEPPIYFRKSDISGKIQPICFEGQITVQESEVLISLLSKGIGPAKAIGCGLLSLAPD</sequence>
<name>A0A077NC85_XENBV</name>
<dbReference type="Proteomes" id="UP000028487">
    <property type="component" value="Unassembled WGS sequence"/>
</dbReference>
<protein>
    <recommendedName>
        <fullName evidence="2">Type I-E CRISPR-associated protein Cas6/Cse3/CasE</fullName>
    </recommendedName>
</protein>
<dbReference type="Pfam" id="PF08798">
    <property type="entry name" value="CRISPR_assoc"/>
    <property type="match status" value="1"/>
</dbReference>
<organism evidence="1">
    <name type="scientific">Xenorhabdus bovienii str. feltiae Moldova</name>
    <dbReference type="NCBI Taxonomy" id="1398200"/>
    <lineage>
        <taxon>Bacteria</taxon>
        <taxon>Pseudomonadati</taxon>
        <taxon>Pseudomonadota</taxon>
        <taxon>Gammaproteobacteria</taxon>
        <taxon>Enterobacterales</taxon>
        <taxon>Morganellaceae</taxon>
        <taxon>Xenorhabdus</taxon>
    </lineage>
</organism>
<gene>
    <name evidence="1" type="ORF">XBFM1_1190037</name>
</gene>
<dbReference type="NCBIfam" id="TIGR01907">
    <property type="entry name" value="casE_Cse3"/>
    <property type="match status" value="1"/>
</dbReference>